<gene>
    <name evidence="2" type="ORF">CINCED_3A004051</name>
</gene>
<reference evidence="2 3" key="1">
    <citation type="submission" date="2019-08" db="EMBL/GenBank/DDBJ databases">
        <authorList>
            <person name="Alioto T."/>
            <person name="Alioto T."/>
            <person name="Gomez Garrido J."/>
        </authorList>
    </citation>
    <scope>NUCLEOTIDE SEQUENCE [LARGE SCALE GENOMIC DNA]</scope>
</reference>
<dbReference type="OrthoDB" id="6625014at2759"/>
<sequence length="202" mass="22323">MYLAICTSAQILAYMSSMPVVGMRLEKRERYLTLVKLSSACRTALLRTLSNDQLKHASQLSGSEQDGSSECVVQSLTDSSGVSFELNKLPHPQTMSCTINNIYIIGNLNASVIKLGESSFEKVSTTTKMNNSYFPTTFTPTTQSSCDNVDTRSSKSRMPEYFDKGKSSVKPKMISNDHPAGYEHTTDNIIRATCHCHSVNKE</sequence>
<evidence type="ECO:0000313" key="3">
    <source>
        <dbReference type="Proteomes" id="UP000325440"/>
    </source>
</evidence>
<dbReference type="EMBL" id="CABPRJ010000019">
    <property type="protein sequence ID" value="VVC25740.1"/>
    <property type="molecule type" value="Genomic_DNA"/>
</dbReference>
<feature type="compositionally biased region" description="Basic and acidic residues" evidence="1">
    <location>
        <begin position="149"/>
        <end position="166"/>
    </location>
</feature>
<feature type="region of interest" description="Disordered" evidence="1">
    <location>
        <begin position="144"/>
        <end position="182"/>
    </location>
</feature>
<proteinExistence type="predicted"/>
<organism evidence="2 3">
    <name type="scientific">Cinara cedri</name>
    <dbReference type="NCBI Taxonomy" id="506608"/>
    <lineage>
        <taxon>Eukaryota</taxon>
        <taxon>Metazoa</taxon>
        <taxon>Ecdysozoa</taxon>
        <taxon>Arthropoda</taxon>
        <taxon>Hexapoda</taxon>
        <taxon>Insecta</taxon>
        <taxon>Pterygota</taxon>
        <taxon>Neoptera</taxon>
        <taxon>Paraneoptera</taxon>
        <taxon>Hemiptera</taxon>
        <taxon>Sternorrhyncha</taxon>
        <taxon>Aphidomorpha</taxon>
        <taxon>Aphidoidea</taxon>
        <taxon>Aphididae</taxon>
        <taxon>Lachninae</taxon>
        <taxon>Cinara</taxon>
    </lineage>
</organism>
<dbReference type="AlphaFoldDB" id="A0A5E4M135"/>
<dbReference type="Proteomes" id="UP000325440">
    <property type="component" value="Unassembled WGS sequence"/>
</dbReference>
<protein>
    <submittedName>
        <fullName evidence="2">Uncharacterized protein</fullName>
    </submittedName>
</protein>
<evidence type="ECO:0000256" key="1">
    <source>
        <dbReference type="SAM" id="MobiDB-lite"/>
    </source>
</evidence>
<accession>A0A5E4M135</accession>
<evidence type="ECO:0000313" key="2">
    <source>
        <dbReference type="EMBL" id="VVC25740.1"/>
    </source>
</evidence>
<keyword evidence="3" id="KW-1185">Reference proteome</keyword>
<name>A0A5E4M135_9HEMI</name>